<dbReference type="AlphaFoldDB" id="A0A9P9E203"/>
<dbReference type="GO" id="GO:0032259">
    <property type="term" value="P:methylation"/>
    <property type="evidence" value="ECO:0007669"/>
    <property type="project" value="UniProtKB-KW"/>
</dbReference>
<comment type="caution">
    <text evidence="4">The sequence shown here is derived from an EMBL/GenBank/DDBJ whole genome shotgun (WGS) entry which is preliminary data.</text>
</comment>
<evidence type="ECO:0000256" key="2">
    <source>
        <dbReference type="ARBA" id="ARBA00022679"/>
    </source>
</evidence>
<dbReference type="Pfam" id="PF13649">
    <property type="entry name" value="Methyltransf_25"/>
    <property type="match status" value="1"/>
</dbReference>
<name>A0A9P9E203_9HYPO</name>
<dbReference type="CDD" id="cd02440">
    <property type="entry name" value="AdoMet_MTases"/>
    <property type="match status" value="1"/>
</dbReference>
<dbReference type="PANTHER" id="PTHR43861">
    <property type="entry name" value="TRANS-ACONITATE 2-METHYLTRANSFERASE-RELATED"/>
    <property type="match status" value="1"/>
</dbReference>
<dbReference type="InterPro" id="IPR029063">
    <property type="entry name" value="SAM-dependent_MTases_sf"/>
</dbReference>
<dbReference type="Proteomes" id="UP000717696">
    <property type="component" value="Unassembled WGS sequence"/>
</dbReference>
<accession>A0A9P9E203</accession>
<evidence type="ECO:0000313" key="5">
    <source>
        <dbReference type="Proteomes" id="UP000717696"/>
    </source>
</evidence>
<keyword evidence="2" id="KW-0808">Transferase</keyword>
<dbReference type="PANTHER" id="PTHR43861:SF1">
    <property type="entry name" value="TRANS-ACONITATE 2-METHYLTRANSFERASE"/>
    <property type="match status" value="1"/>
</dbReference>
<evidence type="ECO:0000259" key="3">
    <source>
        <dbReference type="Pfam" id="PF13649"/>
    </source>
</evidence>
<evidence type="ECO:0000313" key="4">
    <source>
        <dbReference type="EMBL" id="KAH7129598.1"/>
    </source>
</evidence>
<dbReference type="NCBIfam" id="NF002463">
    <property type="entry name" value="PRK01683.1"/>
    <property type="match status" value="1"/>
</dbReference>
<dbReference type="InterPro" id="IPR041698">
    <property type="entry name" value="Methyltransf_25"/>
</dbReference>
<keyword evidence="5" id="KW-1185">Reference proteome</keyword>
<dbReference type="GO" id="GO:0030798">
    <property type="term" value="F:trans-aconitate 2-methyltransferase activity"/>
    <property type="evidence" value="ECO:0007669"/>
    <property type="project" value="InterPro"/>
</dbReference>
<keyword evidence="1" id="KW-0489">Methyltransferase</keyword>
<feature type="domain" description="Methyltransferase" evidence="3">
    <location>
        <begin position="75"/>
        <end position="166"/>
    </location>
</feature>
<evidence type="ECO:0000256" key="1">
    <source>
        <dbReference type="ARBA" id="ARBA00022603"/>
    </source>
</evidence>
<reference evidence="4" key="1">
    <citation type="journal article" date="2021" name="Nat. Commun.">
        <title>Genetic determinants of endophytism in the Arabidopsis root mycobiome.</title>
        <authorList>
            <person name="Mesny F."/>
            <person name="Miyauchi S."/>
            <person name="Thiergart T."/>
            <person name="Pickel B."/>
            <person name="Atanasova L."/>
            <person name="Karlsson M."/>
            <person name="Huettel B."/>
            <person name="Barry K.W."/>
            <person name="Haridas S."/>
            <person name="Chen C."/>
            <person name="Bauer D."/>
            <person name="Andreopoulos W."/>
            <person name="Pangilinan J."/>
            <person name="LaButti K."/>
            <person name="Riley R."/>
            <person name="Lipzen A."/>
            <person name="Clum A."/>
            <person name="Drula E."/>
            <person name="Henrissat B."/>
            <person name="Kohler A."/>
            <person name="Grigoriev I.V."/>
            <person name="Martin F.M."/>
            <person name="Hacquard S."/>
        </authorList>
    </citation>
    <scope>NUCLEOTIDE SEQUENCE</scope>
    <source>
        <strain evidence="4">MPI-CAGE-AT-0021</strain>
    </source>
</reference>
<dbReference type="EMBL" id="JAGMUU010000021">
    <property type="protein sequence ID" value="KAH7129598.1"/>
    <property type="molecule type" value="Genomic_DNA"/>
</dbReference>
<dbReference type="Gene3D" id="1.10.150.290">
    <property type="entry name" value="S-adenosyl-L-methionine-dependent methyltransferases"/>
    <property type="match status" value="1"/>
</dbReference>
<dbReference type="Gene3D" id="3.40.50.150">
    <property type="entry name" value="Vaccinia Virus protein VP39"/>
    <property type="match status" value="1"/>
</dbReference>
<organism evidence="4 5">
    <name type="scientific">Dactylonectria estremocensis</name>
    <dbReference type="NCBI Taxonomy" id="1079267"/>
    <lineage>
        <taxon>Eukaryota</taxon>
        <taxon>Fungi</taxon>
        <taxon>Dikarya</taxon>
        <taxon>Ascomycota</taxon>
        <taxon>Pezizomycotina</taxon>
        <taxon>Sordariomycetes</taxon>
        <taxon>Hypocreomycetidae</taxon>
        <taxon>Hypocreales</taxon>
        <taxon>Nectriaceae</taxon>
        <taxon>Dactylonectria</taxon>
    </lineage>
</organism>
<dbReference type="SUPFAM" id="SSF53335">
    <property type="entry name" value="S-adenosyl-L-methionine-dependent methyltransferases"/>
    <property type="match status" value="1"/>
</dbReference>
<gene>
    <name evidence="4" type="ORF">B0J13DRAFT_564298</name>
</gene>
<proteinExistence type="predicted"/>
<dbReference type="InterPro" id="IPR023149">
    <property type="entry name" value="Trans_acon_MeTrfase_C"/>
</dbReference>
<protein>
    <submittedName>
        <fullName evidence="4">O-methyltransferase</fullName>
    </submittedName>
</protein>
<sequence length="301" mass="33904">MSHVANFLMARRQLAQSFGQTTRQNSIPKRYLSTTMVSASRDTWSAKQYSKFINERTRPAVELLNRVQVASPKTVVDLGCGPGNSTAVLAEKYPDANVAGIDSSPDMIQKAKATLPGVSFDVADLEAFKPDGPVDVLFSNAVFQWLPSGRRIQIITQLLEHLSVGGTLAFQIPFNMSEPSHMAMRETAFAPGMPWVDTLRHTNPVREEFPTPNELYDGLKAHCSELDIWRTTYIHIMENHEAIIEWVKGTGLRPFIDPLSEIERQEFLQTYLQRLRDVYPVQEDGKVLLPYPRLFVVATRG</sequence>
<dbReference type="OrthoDB" id="66144at2759"/>